<keyword evidence="4" id="KW-1185">Reference proteome</keyword>
<sequence>MNFWGDEQFSFFESILFQTLGKTVEVIEMQFLAGGDISTAAQVFSSEGVFFVKWSQVLPNPELESDAGQLNPFEAEARGLDLLRQTDALTIPWVIGHGHQASMAYLILEFIDSGTPAKTYWETLGQALAVVHSHTQLKFGLDFANYIGSLPQSNTPMPNGAEFFFEQRLLPQAGMAFYKGLLSRTCYDALFRLRDRLPALLPNERPALLHGDLWSGNVMVTKVGQPALIDPAVYYGLREAELAFTKLFGGFHQRFYDAYDEAFPLEESFSERIAIYNLYPLLVHVNLFGSGYVSGVERVLKQF</sequence>
<dbReference type="SUPFAM" id="SSF56112">
    <property type="entry name" value="Protein kinase-like (PK-like)"/>
    <property type="match status" value="1"/>
</dbReference>
<dbReference type="Gene3D" id="3.90.1200.10">
    <property type="match status" value="1"/>
</dbReference>
<accession>A0A6M5YCM0</accession>
<dbReference type="GO" id="GO:0016301">
    <property type="term" value="F:kinase activity"/>
    <property type="evidence" value="ECO:0007669"/>
    <property type="project" value="UniProtKB-UniRule"/>
</dbReference>
<dbReference type="Gene3D" id="3.30.200.20">
    <property type="entry name" value="Phosphorylase Kinase, domain 1"/>
    <property type="match status" value="1"/>
</dbReference>
<dbReference type="InterPro" id="IPR011009">
    <property type="entry name" value="Kinase-like_dom_sf"/>
</dbReference>
<proteinExistence type="inferred from homology"/>
<keyword evidence="2" id="KW-0418">Kinase</keyword>
<dbReference type="PANTHER" id="PTHR12149">
    <property type="entry name" value="FRUCTOSAMINE 3 KINASE-RELATED PROTEIN"/>
    <property type="match status" value="1"/>
</dbReference>
<comment type="similarity">
    <text evidence="1 2">Belongs to the fructosamine kinase family.</text>
</comment>
<evidence type="ECO:0000256" key="1">
    <source>
        <dbReference type="ARBA" id="ARBA00009460"/>
    </source>
</evidence>
<dbReference type="AlphaFoldDB" id="A0A6M5YCM0"/>
<dbReference type="PIRSF" id="PIRSF006221">
    <property type="entry name" value="Ketosamine-3-kinase"/>
    <property type="match status" value="1"/>
</dbReference>
<protein>
    <submittedName>
        <fullName evidence="3">Phosphotransferase</fullName>
    </submittedName>
</protein>
<keyword evidence="2 3" id="KW-0808">Transferase</keyword>
<organism evidence="3 4">
    <name type="scientific">Spirosoma taeanense</name>
    <dbReference type="NCBI Taxonomy" id="2735870"/>
    <lineage>
        <taxon>Bacteria</taxon>
        <taxon>Pseudomonadati</taxon>
        <taxon>Bacteroidota</taxon>
        <taxon>Cytophagia</taxon>
        <taxon>Cytophagales</taxon>
        <taxon>Cytophagaceae</taxon>
        <taxon>Spirosoma</taxon>
    </lineage>
</organism>
<dbReference type="KEGG" id="stae:HNV11_21855"/>
<dbReference type="PANTHER" id="PTHR12149:SF8">
    <property type="entry name" value="PROTEIN-RIBULOSAMINE 3-KINASE"/>
    <property type="match status" value="1"/>
</dbReference>
<dbReference type="RefSeq" id="WP_171741689.1">
    <property type="nucleotide sequence ID" value="NZ_CP053435.1"/>
</dbReference>
<dbReference type="Pfam" id="PF03881">
    <property type="entry name" value="Fructosamin_kin"/>
    <property type="match status" value="1"/>
</dbReference>
<reference evidence="3 4" key="1">
    <citation type="submission" date="2020-05" db="EMBL/GenBank/DDBJ databases">
        <title>Genome sequencing of Spirosoma sp. TS118.</title>
        <authorList>
            <person name="Lee J.-H."/>
            <person name="Jeong S."/>
            <person name="Zhao L."/>
            <person name="Jung J.-H."/>
            <person name="Kim M.-K."/>
            <person name="Lim S."/>
        </authorList>
    </citation>
    <scope>NUCLEOTIDE SEQUENCE [LARGE SCALE GENOMIC DNA]</scope>
    <source>
        <strain evidence="3 4">TS118</strain>
    </source>
</reference>
<dbReference type="Proteomes" id="UP000502756">
    <property type="component" value="Chromosome"/>
</dbReference>
<evidence type="ECO:0000256" key="2">
    <source>
        <dbReference type="PIRNR" id="PIRNR006221"/>
    </source>
</evidence>
<evidence type="ECO:0000313" key="3">
    <source>
        <dbReference type="EMBL" id="QJW91837.1"/>
    </source>
</evidence>
<dbReference type="InterPro" id="IPR016477">
    <property type="entry name" value="Fructo-/Ketosamine-3-kinase"/>
</dbReference>
<dbReference type="EMBL" id="CP053435">
    <property type="protein sequence ID" value="QJW91837.1"/>
    <property type="molecule type" value="Genomic_DNA"/>
</dbReference>
<evidence type="ECO:0000313" key="4">
    <source>
        <dbReference type="Proteomes" id="UP000502756"/>
    </source>
</evidence>
<name>A0A6M5YCM0_9BACT</name>
<gene>
    <name evidence="3" type="ORF">HNV11_21855</name>
</gene>